<dbReference type="SUPFAM" id="SSF48403">
    <property type="entry name" value="Ankyrin repeat"/>
    <property type="match status" value="1"/>
</dbReference>
<feature type="transmembrane region" description="Helical" evidence="5">
    <location>
        <begin position="320"/>
        <end position="337"/>
    </location>
</feature>
<feature type="compositionally biased region" description="Polar residues" evidence="4">
    <location>
        <begin position="263"/>
        <end position="275"/>
    </location>
</feature>
<feature type="repeat" description="ANK" evidence="3">
    <location>
        <begin position="61"/>
        <end position="93"/>
    </location>
</feature>
<dbReference type="PROSITE" id="PS50297">
    <property type="entry name" value="ANK_REP_REGION"/>
    <property type="match status" value="1"/>
</dbReference>
<dbReference type="PROSITE" id="PS50088">
    <property type="entry name" value="ANK_REPEAT"/>
    <property type="match status" value="2"/>
</dbReference>
<dbReference type="STRING" id="1346286.SAMN05444362_11248"/>
<evidence type="ECO:0000256" key="1">
    <source>
        <dbReference type="ARBA" id="ARBA00022737"/>
    </source>
</evidence>
<feature type="repeat" description="ANK" evidence="3">
    <location>
        <begin position="111"/>
        <end position="143"/>
    </location>
</feature>
<dbReference type="Proteomes" id="UP000184480">
    <property type="component" value="Unassembled WGS sequence"/>
</dbReference>
<protein>
    <submittedName>
        <fullName evidence="6">Ankyrin repeat-containing protein</fullName>
    </submittedName>
</protein>
<organism evidence="6 7">
    <name type="scientific">Dysgonomonas macrotermitis</name>
    <dbReference type="NCBI Taxonomy" id="1346286"/>
    <lineage>
        <taxon>Bacteria</taxon>
        <taxon>Pseudomonadati</taxon>
        <taxon>Bacteroidota</taxon>
        <taxon>Bacteroidia</taxon>
        <taxon>Bacteroidales</taxon>
        <taxon>Dysgonomonadaceae</taxon>
        <taxon>Dysgonomonas</taxon>
    </lineage>
</organism>
<dbReference type="InterPro" id="IPR002110">
    <property type="entry name" value="Ankyrin_rpt"/>
</dbReference>
<dbReference type="RefSeq" id="WP_062180879.1">
    <property type="nucleotide sequence ID" value="NZ_BBXL01000011.1"/>
</dbReference>
<dbReference type="Gene3D" id="1.25.40.20">
    <property type="entry name" value="Ankyrin repeat-containing domain"/>
    <property type="match status" value="1"/>
</dbReference>
<keyword evidence="5" id="KW-1133">Transmembrane helix</keyword>
<accession>A0A1M5FMI9</accession>
<name>A0A1M5FMI9_9BACT</name>
<feature type="compositionally biased region" description="Basic residues" evidence="4">
    <location>
        <begin position="539"/>
        <end position="560"/>
    </location>
</feature>
<evidence type="ECO:0000313" key="6">
    <source>
        <dbReference type="EMBL" id="SHF92713.1"/>
    </source>
</evidence>
<keyword evidence="1" id="KW-0677">Repeat</keyword>
<feature type="region of interest" description="Disordered" evidence="4">
    <location>
        <begin position="532"/>
        <end position="560"/>
    </location>
</feature>
<feature type="region of interest" description="Disordered" evidence="4">
    <location>
        <begin position="253"/>
        <end position="288"/>
    </location>
</feature>
<feature type="compositionally biased region" description="Low complexity" evidence="4">
    <location>
        <begin position="364"/>
        <end position="393"/>
    </location>
</feature>
<evidence type="ECO:0000256" key="5">
    <source>
        <dbReference type="SAM" id="Phobius"/>
    </source>
</evidence>
<evidence type="ECO:0000256" key="4">
    <source>
        <dbReference type="SAM" id="MobiDB-lite"/>
    </source>
</evidence>
<reference evidence="7" key="1">
    <citation type="submission" date="2016-11" db="EMBL/GenBank/DDBJ databases">
        <authorList>
            <person name="Varghese N."/>
            <person name="Submissions S."/>
        </authorList>
    </citation>
    <scope>NUCLEOTIDE SEQUENCE [LARGE SCALE GENOMIC DNA]</scope>
    <source>
        <strain evidence="7">DSM 27370</strain>
    </source>
</reference>
<dbReference type="PANTHER" id="PTHR24171">
    <property type="entry name" value="ANKYRIN REPEAT DOMAIN-CONTAINING PROTEIN 39-RELATED"/>
    <property type="match status" value="1"/>
</dbReference>
<feature type="region of interest" description="Disordered" evidence="4">
    <location>
        <begin position="356"/>
        <end position="422"/>
    </location>
</feature>
<evidence type="ECO:0000313" key="7">
    <source>
        <dbReference type="Proteomes" id="UP000184480"/>
    </source>
</evidence>
<proteinExistence type="predicted"/>
<dbReference type="SMART" id="SM00248">
    <property type="entry name" value="ANK"/>
    <property type="match status" value="3"/>
</dbReference>
<keyword evidence="7" id="KW-1185">Reference proteome</keyword>
<keyword evidence="5" id="KW-0812">Transmembrane</keyword>
<feature type="compositionally biased region" description="Basic and acidic residues" evidence="4">
    <location>
        <begin position="253"/>
        <end position="262"/>
    </location>
</feature>
<dbReference type="OrthoDB" id="998152at2"/>
<evidence type="ECO:0000256" key="2">
    <source>
        <dbReference type="ARBA" id="ARBA00023043"/>
    </source>
</evidence>
<sequence length="560" mass="64233">MNRSYLYIFLLFFIVPVCGYAQKEASTAAEMALLEAVKSNRLQDIRSALDAKVSPDITDDYGVNLLMYAVRNENKPIVKLLLERKAKVNYRVNTKADYGTDKSAVRMLMLSGLSVLDFAVDTRDTDMVDMILDAGAKINPSEGILNPLRNASQNNDYAMLMYLSEKGAKVSKAIARDILVMSILRNTQISAVRGNSLNVHIVNFWDNYGVEISEENLLKSTFAKNISSYQKSAIPNMVNSYNKWLTDKQDQVVEERSDEPTVTRRSLNSQSNRIPMSTGYEDSRSESEIDSLFSEAHKRAQENLFEKDLLSEKESTYRRGILAGLGICVFALMLFVYKRYGSLEWAVWVSFYRKLSGQAPPPSRNRNNQNQQNQNNTQNNRQNQNQNRRNQQTKPKPANVQPAKPSPVQEEKHKPKPTITTISANNKRGWTVDDTIGLKVEYLTIEDMINPIRLQNEHEKAIRRMMWYMRRLEQYTDEAVAGTLGEAGLFPHLELLWASVDVYMIREVYKRSLYLMAENYATKDSRVLSFLETMNKPVPKPRRGNKPMRKSEKKNRKNNQ</sequence>
<dbReference type="InterPro" id="IPR036770">
    <property type="entry name" value="Ankyrin_rpt-contain_sf"/>
</dbReference>
<gene>
    <name evidence="6" type="ORF">SAMN05444362_11248</name>
</gene>
<dbReference type="AlphaFoldDB" id="A0A1M5FMI9"/>
<dbReference type="EMBL" id="FQUC01000012">
    <property type="protein sequence ID" value="SHF92713.1"/>
    <property type="molecule type" value="Genomic_DNA"/>
</dbReference>
<dbReference type="Pfam" id="PF12796">
    <property type="entry name" value="Ank_2"/>
    <property type="match status" value="1"/>
</dbReference>
<keyword evidence="5" id="KW-0472">Membrane</keyword>
<evidence type="ECO:0000256" key="3">
    <source>
        <dbReference type="PROSITE-ProRule" id="PRU00023"/>
    </source>
</evidence>
<keyword evidence="2 3" id="KW-0040">ANK repeat</keyword>